<dbReference type="PROSITE" id="PS00687">
    <property type="entry name" value="ALDEHYDE_DEHYDR_GLU"/>
    <property type="match status" value="1"/>
</dbReference>
<proteinExistence type="inferred from homology"/>
<dbReference type="InterPro" id="IPR016162">
    <property type="entry name" value="Ald_DH_N"/>
</dbReference>
<dbReference type="InterPro" id="IPR029510">
    <property type="entry name" value="Ald_DH_CS_GLU"/>
</dbReference>
<dbReference type="Proteomes" id="UP000662111">
    <property type="component" value="Unassembled WGS sequence"/>
</dbReference>
<keyword evidence="1 3" id="KW-0560">Oxidoreductase</keyword>
<feature type="active site" evidence="2">
    <location>
        <position position="264"/>
    </location>
</feature>
<dbReference type="InterPro" id="IPR015590">
    <property type="entry name" value="Aldehyde_DH_dom"/>
</dbReference>
<evidence type="ECO:0000256" key="2">
    <source>
        <dbReference type="PROSITE-ProRule" id="PRU10007"/>
    </source>
</evidence>
<gene>
    <name evidence="5" type="ORF">GCM10011509_05270</name>
</gene>
<dbReference type="Gene3D" id="3.40.309.10">
    <property type="entry name" value="Aldehyde Dehydrogenase, Chain A, domain 2"/>
    <property type="match status" value="1"/>
</dbReference>
<organism evidence="5 6">
    <name type="scientific">Ornithinimicrobium pekingense</name>
    <dbReference type="NCBI Taxonomy" id="384677"/>
    <lineage>
        <taxon>Bacteria</taxon>
        <taxon>Bacillati</taxon>
        <taxon>Actinomycetota</taxon>
        <taxon>Actinomycetes</taxon>
        <taxon>Micrococcales</taxon>
        <taxon>Ornithinimicrobiaceae</taxon>
        <taxon>Ornithinimicrobium</taxon>
    </lineage>
</organism>
<dbReference type="SUPFAM" id="SSF53720">
    <property type="entry name" value="ALDH-like"/>
    <property type="match status" value="1"/>
</dbReference>
<reference evidence="6" key="1">
    <citation type="journal article" date="2019" name="Int. J. Syst. Evol. Microbiol.">
        <title>The Global Catalogue of Microorganisms (GCM) 10K type strain sequencing project: providing services to taxonomists for standard genome sequencing and annotation.</title>
        <authorList>
            <consortium name="The Broad Institute Genomics Platform"/>
            <consortium name="The Broad Institute Genome Sequencing Center for Infectious Disease"/>
            <person name="Wu L."/>
            <person name="Ma J."/>
        </authorList>
    </citation>
    <scope>NUCLEOTIDE SEQUENCE [LARGE SCALE GENOMIC DNA]</scope>
    <source>
        <strain evidence="6">CGMCC 1.5362</strain>
    </source>
</reference>
<evidence type="ECO:0000313" key="5">
    <source>
        <dbReference type="EMBL" id="GGK59936.1"/>
    </source>
</evidence>
<dbReference type="Gene3D" id="3.40.605.10">
    <property type="entry name" value="Aldehyde Dehydrogenase, Chain A, domain 1"/>
    <property type="match status" value="1"/>
</dbReference>
<dbReference type="EMBL" id="BMLB01000001">
    <property type="protein sequence ID" value="GGK59936.1"/>
    <property type="molecule type" value="Genomic_DNA"/>
</dbReference>
<evidence type="ECO:0000256" key="1">
    <source>
        <dbReference type="ARBA" id="ARBA00023002"/>
    </source>
</evidence>
<dbReference type="Pfam" id="PF00171">
    <property type="entry name" value="Aldedh"/>
    <property type="match status" value="1"/>
</dbReference>
<evidence type="ECO:0000259" key="4">
    <source>
        <dbReference type="Pfam" id="PF00171"/>
    </source>
</evidence>
<protein>
    <submittedName>
        <fullName evidence="5">Aldehyde dehydrogenase</fullName>
    </submittedName>
</protein>
<dbReference type="InterPro" id="IPR016163">
    <property type="entry name" value="Ald_DH_C"/>
</dbReference>
<name>A0ABQ2F4K2_9MICO</name>
<comment type="similarity">
    <text evidence="3">Belongs to the aldehyde dehydrogenase family.</text>
</comment>
<evidence type="ECO:0000313" key="6">
    <source>
        <dbReference type="Proteomes" id="UP000662111"/>
    </source>
</evidence>
<dbReference type="PROSITE" id="PS00070">
    <property type="entry name" value="ALDEHYDE_DEHYDR_CYS"/>
    <property type="match status" value="1"/>
</dbReference>
<dbReference type="InterPro" id="IPR016161">
    <property type="entry name" value="Ald_DH/histidinol_DH"/>
</dbReference>
<keyword evidence="6" id="KW-1185">Reference proteome</keyword>
<evidence type="ECO:0000256" key="3">
    <source>
        <dbReference type="RuleBase" id="RU003345"/>
    </source>
</evidence>
<feature type="domain" description="Aldehyde dehydrogenase" evidence="4">
    <location>
        <begin position="35"/>
        <end position="489"/>
    </location>
</feature>
<dbReference type="InterPro" id="IPR016160">
    <property type="entry name" value="Ald_DH_CS_CYS"/>
</dbReference>
<sequence>MRREPSAATAYRVLMAGTDAHTTHSFVAGTDLAAQDTYDNIDPADGSVLGAVGRGGEREVDAAVEAAAAAQKGWAATSPEHRSTVLTRLADLIDRDRDGLARLESEDTGKPLSQAVTDATVAARYFRFYGHAIDAYYGTTIPLGPDLHAYTRREPYGVVGSIVAWNYPMQLLSRAVAASTAVGNAIVAKPADETPRTAVAMARLSVEAGMPPGVVNVVTGLGAEAGAALARHPRVAHLGFVGSTETGSLIAHAAADRVVPTVLELGGKSAQVVFADADLEKAARFVARGVLQNAGQTCSAGSRLVVHESVRAELVERVAAHFRQVGLGAGLEDPDLGPLVSARQQERVRGYVEGAGSGELVLGGTPPQDERLASGSFWLPTLIDGVDPASAIAQEEVFGPVLVTMPFTEDEEAVALANATDYGLLAAVWTRDLARAHRVAAEVEAGQVFVNTYGAGGGVELPFGGFKRSGYGREKGVEALDHFTQTKTVVVRLD</sequence>
<comment type="caution">
    <text evidence="5">The sequence shown here is derived from an EMBL/GenBank/DDBJ whole genome shotgun (WGS) entry which is preliminary data.</text>
</comment>
<dbReference type="PANTHER" id="PTHR11699">
    <property type="entry name" value="ALDEHYDE DEHYDROGENASE-RELATED"/>
    <property type="match status" value="1"/>
</dbReference>
<accession>A0ABQ2F4K2</accession>